<evidence type="ECO:0000256" key="4">
    <source>
        <dbReference type="ARBA" id="ARBA00023015"/>
    </source>
</evidence>
<evidence type="ECO:0000256" key="5">
    <source>
        <dbReference type="ARBA" id="ARBA00023163"/>
    </source>
</evidence>
<evidence type="ECO:0000256" key="1">
    <source>
        <dbReference type="ARBA" id="ARBA00004123"/>
    </source>
</evidence>
<evidence type="ECO:0000256" key="8">
    <source>
        <dbReference type="RuleBase" id="RU364141"/>
    </source>
</evidence>
<evidence type="ECO:0000256" key="7">
    <source>
        <dbReference type="ARBA" id="ARBA00031257"/>
    </source>
</evidence>
<dbReference type="AlphaFoldDB" id="A0A2P4ZS99"/>
<dbReference type="Proteomes" id="UP000054821">
    <property type="component" value="Unassembled WGS sequence"/>
</dbReference>
<feature type="region of interest" description="Disordered" evidence="9">
    <location>
        <begin position="302"/>
        <end position="406"/>
    </location>
</feature>
<protein>
    <recommendedName>
        <fullName evidence="3 8">Mediator of RNA polymerase II transcription subunit 4</fullName>
    </recommendedName>
    <alternativeName>
        <fullName evidence="7 8">Mediator complex subunit 4</fullName>
    </alternativeName>
</protein>
<comment type="similarity">
    <text evidence="2 8">Belongs to the Mediator complex subunit 4 family.</text>
</comment>
<dbReference type="GO" id="GO:0016592">
    <property type="term" value="C:mediator complex"/>
    <property type="evidence" value="ECO:0007669"/>
    <property type="project" value="InterPro"/>
</dbReference>
<gene>
    <name evidence="8" type="primary">MED4</name>
    <name evidence="10" type="ORF">TGAM01_v204072</name>
</gene>
<dbReference type="GO" id="GO:0006357">
    <property type="term" value="P:regulation of transcription by RNA polymerase II"/>
    <property type="evidence" value="ECO:0007669"/>
    <property type="project" value="InterPro"/>
</dbReference>
<comment type="subunit">
    <text evidence="8">Component of the Mediator complex.</text>
</comment>
<dbReference type="Pfam" id="PF10018">
    <property type="entry name" value="Med4"/>
    <property type="match status" value="1"/>
</dbReference>
<feature type="compositionally biased region" description="Low complexity" evidence="9">
    <location>
        <begin position="245"/>
        <end position="258"/>
    </location>
</feature>
<evidence type="ECO:0000256" key="3">
    <source>
        <dbReference type="ARBA" id="ARBA00020629"/>
    </source>
</evidence>
<keyword evidence="8" id="KW-0010">Activator</keyword>
<name>A0A2P4ZS99_9HYPO</name>
<dbReference type="EMBL" id="JPDN02000011">
    <property type="protein sequence ID" value="PON27123.1"/>
    <property type="molecule type" value="Genomic_DNA"/>
</dbReference>
<evidence type="ECO:0000313" key="11">
    <source>
        <dbReference type="Proteomes" id="UP000054821"/>
    </source>
</evidence>
<evidence type="ECO:0000256" key="9">
    <source>
        <dbReference type="SAM" id="MobiDB-lite"/>
    </source>
</evidence>
<feature type="compositionally biased region" description="Polar residues" evidence="9">
    <location>
        <begin position="208"/>
        <end position="239"/>
    </location>
</feature>
<sequence length="406" mass="45975">MREFEAGDSRARFWPEALTKPILNFDAQSYDPILTPHTSYDPVETSLVSLSRSPVRAYTSTKDYAVYPSSRAINKMDTYIDTRFERLEKALANLIDSVTKYHPSTVQAEELKTADDELCKGLEEVQTHQNNHLKIQQLRQLSTSLDSQIRETLTSLATTRKDIVTTQVTVYPSEPNYPIVYEELLSYARRISKTSMPPSAILNALASTTQESQTPLPDSQAQAGMTPSAQTPNPTQSPAPINGVLPDPSTQQTQTSQLTSLPENMSQFLNPLSGQLFFPWPLEDKIRSGALASNQILLEQGIDPKGYDPVAEEERKRKEEEERKEKEEKEKQERAERERERREELERLRKEDLLRREKEQAAFRRASTAAGISGDAAINAPPSARPEKKQFQFTNLDDLDDDDDED</sequence>
<evidence type="ECO:0000313" key="10">
    <source>
        <dbReference type="EMBL" id="PON27123.1"/>
    </source>
</evidence>
<keyword evidence="5 8" id="KW-0804">Transcription</keyword>
<accession>A0A2P4ZS99</accession>
<reference evidence="10 11" key="1">
    <citation type="journal article" date="2016" name="Genome Announc.">
        <title>Draft Whole-Genome Sequence of Trichoderma gamsii T6085, a Promising Biocontrol Agent of Fusarium Head Blight on Wheat.</title>
        <authorList>
            <person name="Baroncelli R."/>
            <person name="Zapparata A."/>
            <person name="Piaggeschi G."/>
            <person name="Sarrocco S."/>
            <person name="Vannacci G."/>
        </authorList>
    </citation>
    <scope>NUCLEOTIDE SEQUENCE [LARGE SCALE GENOMIC DNA]</scope>
    <source>
        <strain evidence="10 11">T6085</strain>
    </source>
</reference>
<dbReference type="InterPro" id="IPR019258">
    <property type="entry name" value="Mediator_Med4"/>
</dbReference>
<comment type="caution">
    <text evidence="10">The sequence shown here is derived from an EMBL/GenBank/DDBJ whole genome shotgun (WGS) entry which is preliminary data.</text>
</comment>
<evidence type="ECO:0000256" key="6">
    <source>
        <dbReference type="ARBA" id="ARBA00023242"/>
    </source>
</evidence>
<organism evidence="10 11">
    <name type="scientific">Trichoderma gamsii</name>
    <dbReference type="NCBI Taxonomy" id="398673"/>
    <lineage>
        <taxon>Eukaryota</taxon>
        <taxon>Fungi</taxon>
        <taxon>Dikarya</taxon>
        <taxon>Ascomycota</taxon>
        <taxon>Pezizomycotina</taxon>
        <taxon>Sordariomycetes</taxon>
        <taxon>Hypocreomycetidae</taxon>
        <taxon>Hypocreales</taxon>
        <taxon>Hypocreaceae</taxon>
        <taxon>Trichoderma</taxon>
    </lineage>
</organism>
<dbReference type="STRING" id="398673.A0A2P4ZS99"/>
<feature type="region of interest" description="Disordered" evidence="9">
    <location>
        <begin position="208"/>
        <end position="258"/>
    </location>
</feature>
<keyword evidence="11" id="KW-1185">Reference proteome</keyword>
<feature type="compositionally biased region" description="Acidic residues" evidence="9">
    <location>
        <begin position="397"/>
        <end position="406"/>
    </location>
</feature>
<proteinExistence type="inferred from homology"/>
<keyword evidence="4 8" id="KW-0805">Transcription regulation</keyword>
<evidence type="ECO:0000256" key="2">
    <source>
        <dbReference type="ARBA" id="ARBA00009626"/>
    </source>
</evidence>
<feature type="compositionally biased region" description="Basic and acidic residues" evidence="9">
    <location>
        <begin position="312"/>
        <end position="362"/>
    </location>
</feature>
<comment type="function">
    <text evidence="8">Component of the Mediator complex, a coactivator involved in the regulated transcription of nearly all RNA polymerase II-dependent genes. Mediator functions as a bridge to convey information from gene-specific regulatory proteins to the basal RNA polymerase II transcription machinery. Mediator is recruited to promoters by direct interactions with regulatory proteins and serves as a scaffold for the assembly of a functional preinitiation complex with RNA polymerase II and the general transcription factors.</text>
</comment>
<dbReference type="GO" id="GO:0003712">
    <property type="term" value="F:transcription coregulator activity"/>
    <property type="evidence" value="ECO:0007669"/>
    <property type="project" value="InterPro"/>
</dbReference>
<comment type="subcellular location">
    <subcellularLocation>
        <location evidence="1 8">Nucleus</location>
    </subcellularLocation>
</comment>
<keyword evidence="6 8" id="KW-0539">Nucleus</keyword>